<protein>
    <submittedName>
        <fullName evidence="2">XRE family transcriptional regulator</fullName>
    </submittedName>
</protein>
<keyword evidence="3" id="KW-1185">Reference proteome</keyword>
<dbReference type="Gene3D" id="1.10.260.40">
    <property type="entry name" value="lambda repressor-like DNA-binding domains"/>
    <property type="match status" value="1"/>
</dbReference>
<comment type="caution">
    <text evidence="2">The sequence shown here is derived from an EMBL/GenBank/DDBJ whole genome shotgun (WGS) entry which is preliminary data.</text>
</comment>
<sequence length="211" mass="24092">MAIMRNNHVFKGHKTLLGAKYVTYGELELPLRYDIFSSSKNGFDWGHTGSAAQQLSFSILYQLSNEEFARENTLLFTTEIVSKFSGRDWIISASEVSKWIEKHTIKDDIQTISKEKKDEQPANVLILKTPKASKKPRAKSNVVKKICSELQITQKDLANILEIPEGTVSSWAVKDEIPRLGKKAIEFYMQSQKNEQIVESYKNFVKMLEVS</sequence>
<reference evidence="2 3" key="1">
    <citation type="submission" date="2019-04" db="EMBL/GenBank/DDBJ databases">
        <title>Sulfurimonas crateris sp. nov. a facultative anaerobic sulfur-oxidizing chemolithautotrophic bacterium isolated from a terrestrial mud vulcano.</title>
        <authorList>
            <person name="Ratnikova N.M."/>
            <person name="Slobodkin A.I."/>
            <person name="Merkel A.Y."/>
            <person name="Novikov A."/>
            <person name="Bonch-Osmolovskaya E.A."/>
            <person name="Slobodkina G.B."/>
        </authorList>
    </citation>
    <scope>NUCLEOTIDE SEQUENCE [LARGE SCALE GENOMIC DNA]</scope>
    <source>
        <strain evidence="2 3">SN118</strain>
    </source>
</reference>
<dbReference type="AlphaFoldDB" id="A0A4U2Z764"/>
<name>A0A4U2Z764_9BACT</name>
<dbReference type="RefSeq" id="WP_137012638.1">
    <property type="nucleotide sequence ID" value="NZ_SZPX01000003.1"/>
</dbReference>
<dbReference type="OrthoDB" id="5334164at2"/>
<dbReference type="InterPro" id="IPR010982">
    <property type="entry name" value="Lambda_DNA-bd_dom_sf"/>
</dbReference>
<dbReference type="EMBL" id="SZPX01000003">
    <property type="protein sequence ID" value="TKI69834.1"/>
    <property type="molecule type" value="Genomic_DNA"/>
</dbReference>
<dbReference type="GO" id="GO:0003677">
    <property type="term" value="F:DNA binding"/>
    <property type="evidence" value="ECO:0007669"/>
    <property type="project" value="InterPro"/>
</dbReference>
<dbReference type="GO" id="GO:0045892">
    <property type="term" value="P:negative regulation of DNA-templated transcription"/>
    <property type="evidence" value="ECO:0007669"/>
    <property type="project" value="InterPro"/>
</dbReference>
<organism evidence="2 3">
    <name type="scientific">Sulfurimonas crateris</name>
    <dbReference type="NCBI Taxonomy" id="2574727"/>
    <lineage>
        <taxon>Bacteria</taxon>
        <taxon>Pseudomonadati</taxon>
        <taxon>Campylobacterota</taxon>
        <taxon>Epsilonproteobacteria</taxon>
        <taxon>Campylobacterales</taxon>
        <taxon>Sulfurimonadaceae</taxon>
        <taxon>Sulfurimonas</taxon>
    </lineage>
</organism>
<evidence type="ECO:0000313" key="2">
    <source>
        <dbReference type="EMBL" id="TKI69834.1"/>
    </source>
</evidence>
<feature type="domain" description="Bacteriophage CI repressor N-terminal" evidence="1">
    <location>
        <begin position="142"/>
        <end position="185"/>
    </location>
</feature>
<dbReference type="Proteomes" id="UP000309561">
    <property type="component" value="Unassembled WGS sequence"/>
</dbReference>
<accession>A0A4U2Z764</accession>
<dbReference type="Pfam" id="PF07022">
    <property type="entry name" value="Phage_CI_repr"/>
    <property type="match status" value="1"/>
</dbReference>
<proteinExistence type="predicted"/>
<dbReference type="InterPro" id="IPR010744">
    <property type="entry name" value="Phage_CI_N"/>
</dbReference>
<evidence type="ECO:0000259" key="1">
    <source>
        <dbReference type="Pfam" id="PF07022"/>
    </source>
</evidence>
<dbReference type="Pfam" id="PF19663">
    <property type="entry name" value="DUF6166"/>
    <property type="match status" value="1"/>
</dbReference>
<evidence type="ECO:0000313" key="3">
    <source>
        <dbReference type="Proteomes" id="UP000309561"/>
    </source>
</evidence>
<dbReference type="InterPro" id="IPR046164">
    <property type="entry name" value="DUF6166"/>
</dbReference>
<gene>
    <name evidence="2" type="ORF">FCU45_04260</name>
</gene>